<reference evidence="3" key="1">
    <citation type="journal article" date="2023" name="Proc. Natl. Acad. Sci. U.S.A.">
        <title>Genomic and structural basis for evolution of tropane alkaloid biosynthesis.</title>
        <authorList>
            <person name="Wanga Y.-J."/>
            <person name="Taina T."/>
            <person name="Yua J.-Y."/>
            <person name="Lia J."/>
            <person name="Xua B."/>
            <person name="Chenc J."/>
            <person name="D'Auriad J.C."/>
            <person name="Huanga J.-P."/>
            <person name="Huanga S.-X."/>
        </authorList>
    </citation>
    <scope>NUCLEOTIDE SEQUENCE [LARGE SCALE GENOMIC DNA]</scope>
    <source>
        <strain evidence="3">cv. KIB-2019</strain>
    </source>
</reference>
<dbReference type="AlphaFoldDB" id="A0A9Q1MY67"/>
<comment type="caution">
    <text evidence="2">The sequence shown here is derived from an EMBL/GenBank/DDBJ whole genome shotgun (WGS) entry which is preliminary data.</text>
</comment>
<accession>A0A9Q1MY67</accession>
<feature type="region of interest" description="Disordered" evidence="1">
    <location>
        <begin position="65"/>
        <end position="89"/>
    </location>
</feature>
<dbReference type="OrthoDB" id="1297673at2759"/>
<proteinExistence type="predicted"/>
<gene>
    <name evidence="2" type="ORF">K7X08_038104</name>
</gene>
<protein>
    <submittedName>
        <fullName evidence="2">Uncharacterized protein</fullName>
    </submittedName>
</protein>
<sequence>MAVAEKGVYLDPSLQQQLKLSMKTRGRKKGDDLKSRIFSLRLPKRSATDVLQRWVSEGHRFPSLTSVTSPKSFESHANSSTPSRLMDGC</sequence>
<evidence type="ECO:0000313" key="3">
    <source>
        <dbReference type="Proteomes" id="UP001152561"/>
    </source>
</evidence>
<name>A0A9Q1MY67_9SOLA</name>
<dbReference type="Proteomes" id="UP001152561">
    <property type="component" value="Unassembled WGS sequence"/>
</dbReference>
<dbReference type="EMBL" id="JAJAGQ010000002">
    <property type="protein sequence ID" value="KAJ8571132.1"/>
    <property type="molecule type" value="Genomic_DNA"/>
</dbReference>
<feature type="compositionally biased region" description="Polar residues" evidence="1">
    <location>
        <begin position="65"/>
        <end position="83"/>
    </location>
</feature>
<evidence type="ECO:0000256" key="1">
    <source>
        <dbReference type="SAM" id="MobiDB-lite"/>
    </source>
</evidence>
<evidence type="ECO:0000313" key="2">
    <source>
        <dbReference type="EMBL" id="KAJ8571132.1"/>
    </source>
</evidence>
<keyword evidence="3" id="KW-1185">Reference proteome</keyword>
<organism evidence="2 3">
    <name type="scientific">Anisodus acutangulus</name>
    <dbReference type="NCBI Taxonomy" id="402998"/>
    <lineage>
        <taxon>Eukaryota</taxon>
        <taxon>Viridiplantae</taxon>
        <taxon>Streptophyta</taxon>
        <taxon>Embryophyta</taxon>
        <taxon>Tracheophyta</taxon>
        <taxon>Spermatophyta</taxon>
        <taxon>Magnoliopsida</taxon>
        <taxon>eudicotyledons</taxon>
        <taxon>Gunneridae</taxon>
        <taxon>Pentapetalae</taxon>
        <taxon>asterids</taxon>
        <taxon>lamiids</taxon>
        <taxon>Solanales</taxon>
        <taxon>Solanaceae</taxon>
        <taxon>Solanoideae</taxon>
        <taxon>Hyoscyameae</taxon>
        <taxon>Anisodus</taxon>
    </lineage>
</organism>